<feature type="region of interest" description="Disordered" evidence="1">
    <location>
        <begin position="152"/>
        <end position="187"/>
    </location>
</feature>
<accession>A0A195F624</accession>
<gene>
    <name evidence="2" type="ORF">ALC56_10076</name>
</gene>
<feature type="non-terminal residue" evidence="2">
    <location>
        <position position="1"/>
    </location>
</feature>
<feature type="region of interest" description="Disordered" evidence="1">
    <location>
        <begin position="64"/>
        <end position="127"/>
    </location>
</feature>
<proteinExistence type="predicted"/>
<evidence type="ECO:0000313" key="2">
    <source>
        <dbReference type="EMBL" id="KYN35519.1"/>
    </source>
</evidence>
<keyword evidence="3" id="KW-1185">Reference proteome</keyword>
<feature type="compositionally biased region" description="Basic and acidic residues" evidence="1">
    <location>
        <begin position="85"/>
        <end position="105"/>
    </location>
</feature>
<name>A0A195F624_9HYME</name>
<reference evidence="2 3" key="1">
    <citation type="submission" date="2016-03" db="EMBL/GenBank/DDBJ databases">
        <title>Trachymyrmex septentrionalis WGS genome.</title>
        <authorList>
            <person name="Nygaard S."/>
            <person name="Hu H."/>
            <person name="Boomsma J."/>
            <person name="Zhang G."/>
        </authorList>
    </citation>
    <scope>NUCLEOTIDE SEQUENCE [LARGE SCALE GENOMIC DNA]</scope>
    <source>
        <strain evidence="2">Tsep2-gDNA-1</strain>
        <tissue evidence="2">Whole body</tissue>
    </source>
</reference>
<dbReference type="Proteomes" id="UP000078541">
    <property type="component" value="Unassembled WGS sequence"/>
</dbReference>
<evidence type="ECO:0000313" key="3">
    <source>
        <dbReference type="Proteomes" id="UP000078541"/>
    </source>
</evidence>
<organism evidence="2 3">
    <name type="scientific">Trachymyrmex septentrionalis</name>
    <dbReference type="NCBI Taxonomy" id="34720"/>
    <lineage>
        <taxon>Eukaryota</taxon>
        <taxon>Metazoa</taxon>
        <taxon>Ecdysozoa</taxon>
        <taxon>Arthropoda</taxon>
        <taxon>Hexapoda</taxon>
        <taxon>Insecta</taxon>
        <taxon>Pterygota</taxon>
        <taxon>Neoptera</taxon>
        <taxon>Endopterygota</taxon>
        <taxon>Hymenoptera</taxon>
        <taxon>Apocrita</taxon>
        <taxon>Aculeata</taxon>
        <taxon>Formicoidea</taxon>
        <taxon>Formicidae</taxon>
        <taxon>Myrmicinae</taxon>
        <taxon>Trachymyrmex</taxon>
    </lineage>
</organism>
<feature type="compositionally biased region" description="Basic and acidic residues" evidence="1">
    <location>
        <begin position="114"/>
        <end position="127"/>
    </location>
</feature>
<sequence length="187" mass="20885">LSTSEYDRFFEDPLKLGLSQFHDETEIPSCDKTTLGNWRQPPHDFRSAPFSFSTLPTYVQSKFSAPSLHDNDNGTKAATAPTIAEKNEKSGIEFGRTSKELVARRESRKRRRKSEGEKGGHRVAPRLDLEGELKIVSDYTNVVESILSIAVASRRAEGERSGRTAPFESGMESSNSSSRYVPFRPIS</sequence>
<dbReference type="AlphaFoldDB" id="A0A195F624"/>
<evidence type="ECO:0000256" key="1">
    <source>
        <dbReference type="SAM" id="MobiDB-lite"/>
    </source>
</evidence>
<protein>
    <submittedName>
        <fullName evidence="2">Uncharacterized protein</fullName>
    </submittedName>
</protein>
<dbReference type="EMBL" id="KQ981805">
    <property type="protein sequence ID" value="KYN35519.1"/>
    <property type="molecule type" value="Genomic_DNA"/>
</dbReference>